<keyword evidence="2" id="KW-1185">Reference proteome</keyword>
<reference evidence="1 2" key="1">
    <citation type="journal article" date="2011" name="J. Bacteriol.">
        <title>Complete genome sequences of two hemotropic Mycoplasmas, Mycoplasma haemofelis strain Ohio2 and Mycoplasma suis strain Illinois.</title>
        <authorList>
            <person name="Messick J.B."/>
            <person name="Santos A.P."/>
            <person name="Guimaraes A.M."/>
        </authorList>
    </citation>
    <scope>NUCLEOTIDE SEQUENCE [LARGE SCALE GENOMIC DNA]</scope>
    <source>
        <strain evidence="1 2">Illinois</strain>
    </source>
</reference>
<dbReference type="KEGG" id="mss:MSU_0640"/>
<dbReference type="STRING" id="768700.MSU_0640"/>
<name>F0QRQ1_MYCSL</name>
<gene>
    <name evidence="1" type="ordered locus">MSU_0640</name>
</gene>
<organism evidence="1 2">
    <name type="scientific">Mycoplasma suis (strain Illinois)</name>
    <dbReference type="NCBI Taxonomy" id="768700"/>
    <lineage>
        <taxon>Bacteria</taxon>
        <taxon>Bacillati</taxon>
        <taxon>Mycoplasmatota</taxon>
        <taxon>Mollicutes</taxon>
        <taxon>Mycoplasmataceae</taxon>
        <taxon>Mycoplasma</taxon>
    </lineage>
</organism>
<sequence length="163" mass="18609">MIGLKGVLTSLAIGILGSGLAIGGLELNNRLNGEKLSELAKNSEFTWEYLFKNGKKQECGTLSRENKEEGAKILENCDTPWTKEINERNKNEQIIGLWITGEKQQVNEMLKTWKTQQNDLENKEINDNLDLDKGFPSLRKKCKVVEERIRVEISCSFYKEKTT</sequence>
<proteinExistence type="predicted"/>
<accession>F0QRQ1</accession>
<dbReference type="AlphaFoldDB" id="F0QRQ1"/>
<dbReference type="EMBL" id="CP002525">
    <property type="protein sequence ID" value="ADX98171.1"/>
    <property type="molecule type" value="Genomic_DNA"/>
</dbReference>
<protein>
    <submittedName>
        <fullName evidence="1">Uncharacterized protein</fullName>
    </submittedName>
</protein>
<dbReference type="RefSeq" id="WP_013610014.1">
    <property type="nucleotide sequence ID" value="NC_015155.1"/>
</dbReference>
<evidence type="ECO:0000313" key="1">
    <source>
        <dbReference type="EMBL" id="ADX98171.1"/>
    </source>
</evidence>
<dbReference type="HOGENOM" id="CLU_137920_0_0_14"/>
<evidence type="ECO:0000313" key="2">
    <source>
        <dbReference type="Proteomes" id="UP000007484"/>
    </source>
</evidence>
<dbReference type="Proteomes" id="UP000007484">
    <property type="component" value="Chromosome"/>
</dbReference>